<dbReference type="InterPro" id="IPR036116">
    <property type="entry name" value="FN3_sf"/>
</dbReference>
<dbReference type="EMBL" id="JBBHLL010000349">
    <property type="protein sequence ID" value="KAK7805151.1"/>
    <property type="molecule type" value="Genomic_DNA"/>
</dbReference>
<gene>
    <name evidence="18" type="ORF">U0070_004277</name>
</gene>
<dbReference type="Gene3D" id="2.60.40.10">
    <property type="entry name" value="Immunoglobulins"/>
    <property type="match status" value="1"/>
</dbReference>
<keyword evidence="9" id="KW-0675">Receptor</keyword>
<dbReference type="Proteomes" id="UP001488838">
    <property type="component" value="Unassembled WGS sequence"/>
</dbReference>
<evidence type="ECO:0000256" key="10">
    <source>
        <dbReference type="ARBA" id="ARBA00023180"/>
    </source>
</evidence>
<evidence type="ECO:0000256" key="2">
    <source>
        <dbReference type="ARBA" id="ARBA00008921"/>
    </source>
</evidence>
<evidence type="ECO:0000259" key="17">
    <source>
        <dbReference type="PROSITE" id="PS50853"/>
    </source>
</evidence>
<dbReference type="AlphaFoldDB" id="A0AAW0HSI3"/>
<comment type="function">
    <text evidence="11">Functions as an interleukin receptor which binds interleukin-12 with low affinity and is involved in IL12 transduction. Associated with IL12RB2 it forms a functional, high affinity receptor for IL12. Also associates with IL23R to form the interleukin-23 receptor which functions in IL23 signal transduction probably through activation of the Jak-Stat signaling cascade.</text>
</comment>
<evidence type="ECO:0000256" key="15">
    <source>
        <dbReference type="SAM" id="MobiDB-lite"/>
    </source>
</evidence>
<protein>
    <recommendedName>
        <fullName evidence="13">Interleukin-12 receptor subunit beta-1</fullName>
    </recommendedName>
    <alternativeName>
        <fullName evidence="14">IL-12 receptor beta component</fullName>
    </alternativeName>
</protein>
<evidence type="ECO:0000256" key="7">
    <source>
        <dbReference type="ARBA" id="ARBA00023136"/>
    </source>
</evidence>
<comment type="subunit">
    <text evidence="12">Dimer or oligomer; disulfide-linked. Interacts with IL12RB2 to form the high affinity IL12 receptor. Heterodimer with IL23R; in presence of IL23. The heterodimer forms the IL23 receptor.</text>
</comment>
<feature type="transmembrane region" description="Helical" evidence="16">
    <location>
        <begin position="606"/>
        <end position="630"/>
    </location>
</feature>
<evidence type="ECO:0000256" key="8">
    <source>
        <dbReference type="ARBA" id="ARBA00023157"/>
    </source>
</evidence>
<evidence type="ECO:0000313" key="18">
    <source>
        <dbReference type="EMBL" id="KAK7805151.1"/>
    </source>
</evidence>
<proteinExistence type="inferred from homology"/>
<evidence type="ECO:0000256" key="12">
    <source>
        <dbReference type="ARBA" id="ARBA00065421"/>
    </source>
</evidence>
<evidence type="ECO:0000256" key="4">
    <source>
        <dbReference type="ARBA" id="ARBA00022729"/>
    </source>
</evidence>
<keyword evidence="10" id="KW-0325">Glycoprotein</keyword>
<dbReference type="Pfam" id="PF00041">
    <property type="entry name" value="fn3"/>
    <property type="match status" value="1"/>
</dbReference>
<keyword evidence="5" id="KW-0677">Repeat</keyword>
<evidence type="ECO:0000256" key="16">
    <source>
        <dbReference type="SAM" id="Phobius"/>
    </source>
</evidence>
<keyword evidence="3 16" id="KW-0812">Transmembrane</keyword>
<keyword evidence="19" id="KW-1185">Reference proteome</keyword>
<evidence type="ECO:0000256" key="14">
    <source>
        <dbReference type="ARBA" id="ARBA00079385"/>
    </source>
</evidence>
<keyword evidence="7 16" id="KW-0472">Membrane</keyword>
<comment type="caution">
    <text evidence="18">The sequence shown here is derived from an EMBL/GenBank/DDBJ whole genome shotgun (WGS) entry which is preliminary data.</text>
</comment>
<dbReference type="CDD" id="cd00063">
    <property type="entry name" value="FN3"/>
    <property type="match status" value="1"/>
</dbReference>
<organism evidence="18 19">
    <name type="scientific">Myodes glareolus</name>
    <name type="common">Bank vole</name>
    <name type="synonym">Clethrionomys glareolus</name>
    <dbReference type="NCBI Taxonomy" id="447135"/>
    <lineage>
        <taxon>Eukaryota</taxon>
        <taxon>Metazoa</taxon>
        <taxon>Chordata</taxon>
        <taxon>Craniata</taxon>
        <taxon>Vertebrata</taxon>
        <taxon>Euteleostomi</taxon>
        <taxon>Mammalia</taxon>
        <taxon>Eutheria</taxon>
        <taxon>Euarchontoglires</taxon>
        <taxon>Glires</taxon>
        <taxon>Rodentia</taxon>
        <taxon>Myomorpha</taxon>
        <taxon>Muroidea</taxon>
        <taxon>Cricetidae</taxon>
        <taxon>Arvicolinae</taxon>
        <taxon>Myodes</taxon>
    </lineage>
</organism>
<feature type="domain" description="Fibronectin type-III" evidence="17">
    <location>
        <begin position="508"/>
        <end position="602"/>
    </location>
</feature>
<evidence type="ECO:0000256" key="13">
    <source>
        <dbReference type="ARBA" id="ARBA00067634"/>
    </source>
</evidence>
<keyword evidence="8" id="KW-1015">Disulfide bond</keyword>
<dbReference type="PROSITE" id="PS50853">
    <property type="entry name" value="FN3"/>
    <property type="match status" value="1"/>
</dbReference>
<accession>A0AAW0HSI3</accession>
<dbReference type="FunFam" id="2.60.40.10:FF:001717">
    <property type="entry name" value="Interleukin 12 receptor subunit beta 1"/>
    <property type="match status" value="1"/>
</dbReference>
<dbReference type="InterPro" id="IPR003961">
    <property type="entry name" value="FN3_dom"/>
</dbReference>
<evidence type="ECO:0000256" key="5">
    <source>
        <dbReference type="ARBA" id="ARBA00022737"/>
    </source>
</evidence>
<sequence>MVSVCSGMGTAWLGLVSGAKVPGYSRLLLVDLLGLPGTSQHILIFLLFFQLGETAALRDHRLTQMETQVWHSPSQAESHSRLCPHPAVQAVPREGGELPVPMLKNLIYLNEGSLSGPRNLSCYRVSGAEYECSWQYDGAENNVTHFLSFGGGRCCYFPAGMSRTVQFSEQAGVPVLSNVTFWVESRLNNWTMKSLEISLCLSHWIKFNHPLGNVKVSRSDRQLRLDWNVSDEVPAEVQFRHRTPTTNWTLGDCGPQNDSGLESCLCPLENAAQEFQIRRRRWRVSSGAPGGPWKPLPQPEVKFLVEPLDQGGRRRLTMQNQSPQPAVPEGCLRVKRGAHVTYLVDVNMLSCACQHQPSKTVSLGKTLSLSGAAYELTVVTKTRFGRSSNQKWHIPAQDLAEMRTLNVSVEGNITSMHWVAQTPDTTYCVERQAWGQDGNHTHCTLIAPPEDGDAARVVTHSWSSEPALGQGECYRLTVFGSKNPENPVLWSTILSSYFFAGNASAAGTPRHLSVRNHSGDSVFVEWAPSRLSACPGVLTRYVVRCEAEDGEWASEWLVPPTKTEVTLQGLRIGVVYKVQVRADTAQLQGSWSRPQHFSFEVQISRLSIIFVSLGSFVSVLLLGGLGYVGLNRVAWHLCPPLPTPCASTAVEFPESQGKQAWQWRSPEDFPEVLCPRETLVVEVARDSGNGTESRQAAPAPALHTAQSLEDGRPVAGRRETRSLGQHCPRGGLAHERLPLLLGGVTQGAATFGDLWCTQRTDDPGHSGRVGQAD</sequence>
<evidence type="ECO:0000256" key="9">
    <source>
        <dbReference type="ARBA" id="ARBA00023170"/>
    </source>
</evidence>
<evidence type="ECO:0000256" key="11">
    <source>
        <dbReference type="ARBA" id="ARBA00057593"/>
    </source>
</evidence>
<dbReference type="GO" id="GO:0072536">
    <property type="term" value="C:interleukin-23 receptor complex"/>
    <property type="evidence" value="ECO:0007669"/>
    <property type="project" value="UniProtKB-ARBA"/>
</dbReference>
<evidence type="ECO:0000313" key="19">
    <source>
        <dbReference type="Proteomes" id="UP001488838"/>
    </source>
</evidence>
<reference evidence="18 19" key="1">
    <citation type="journal article" date="2023" name="bioRxiv">
        <title>Conserved and derived expression patterns and positive selection on dental genes reveal complex evolutionary context of ever-growing rodent molars.</title>
        <authorList>
            <person name="Calamari Z.T."/>
            <person name="Song A."/>
            <person name="Cohen E."/>
            <person name="Akter M."/>
            <person name="Roy R.D."/>
            <person name="Hallikas O."/>
            <person name="Christensen M.M."/>
            <person name="Li P."/>
            <person name="Marangoni P."/>
            <person name="Jernvall J."/>
            <person name="Klein O.D."/>
        </authorList>
    </citation>
    <scope>NUCLEOTIDE SEQUENCE [LARGE SCALE GENOMIC DNA]</scope>
    <source>
        <strain evidence="18">V071</strain>
    </source>
</reference>
<evidence type="ECO:0000256" key="6">
    <source>
        <dbReference type="ARBA" id="ARBA00022989"/>
    </source>
</evidence>
<dbReference type="SUPFAM" id="SSF49265">
    <property type="entry name" value="Fibronectin type III"/>
    <property type="match status" value="1"/>
</dbReference>
<feature type="region of interest" description="Disordered" evidence="15">
    <location>
        <begin position="686"/>
        <end position="729"/>
    </location>
</feature>
<evidence type="ECO:0000256" key="3">
    <source>
        <dbReference type="ARBA" id="ARBA00022692"/>
    </source>
</evidence>
<comment type="subcellular location">
    <subcellularLocation>
        <location evidence="1">Membrane</location>
        <topology evidence="1">Single-pass type I membrane protein</topology>
    </subcellularLocation>
</comment>
<keyword evidence="6 16" id="KW-1133">Transmembrane helix</keyword>
<keyword evidence="4" id="KW-0732">Signal</keyword>
<comment type="similarity">
    <text evidence="2">Belongs to the type I cytokine receptor family. Type 2 subfamily.</text>
</comment>
<name>A0AAW0HSI3_MYOGA</name>
<dbReference type="InterPro" id="IPR013783">
    <property type="entry name" value="Ig-like_fold"/>
</dbReference>
<evidence type="ECO:0000256" key="1">
    <source>
        <dbReference type="ARBA" id="ARBA00004479"/>
    </source>
</evidence>
<dbReference type="SMART" id="SM00060">
    <property type="entry name" value="FN3"/>
    <property type="match status" value="1"/>
</dbReference>
<feature type="compositionally biased region" description="Basic and acidic residues" evidence="15">
    <location>
        <begin position="709"/>
        <end position="721"/>
    </location>
</feature>